<sequence>MSLKHKTLKEWVGFLVFSVILVGGFIYYHLGFTPKDSLELYQQMHFADGYEEVQELVLEGYEEHINEEDIDYIQSYSLDRGISQFTLFEYSDRSYVVMTSPGTARLKVLAVEELPEDVRNFFMDLP</sequence>
<evidence type="ECO:0000313" key="2">
    <source>
        <dbReference type="EMBL" id="MFD1019530.1"/>
    </source>
</evidence>
<gene>
    <name evidence="2" type="ORF">ACFQ2J_10140</name>
</gene>
<evidence type="ECO:0008006" key="4">
    <source>
        <dbReference type="Google" id="ProtNLM"/>
    </source>
</evidence>
<dbReference type="EMBL" id="JBHTKL010000005">
    <property type="protein sequence ID" value="MFD1019530.1"/>
    <property type="molecule type" value="Genomic_DNA"/>
</dbReference>
<keyword evidence="1" id="KW-1133">Transmembrane helix</keyword>
<keyword evidence="1" id="KW-0812">Transmembrane</keyword>
<dbReference type="RefSeq" id="WP_386059569.1">
    <property type="nucleotide sequence ID" value="NZ_JBHTKL010000005.1"/>
</dbReference>
<name>A0ABW3L0R1_9BACI</name>
<proteinExistence type="predicted"/>
<comment type="caution">
    <text evidence="2">The sequence shown here is derived from an EMBL/GenBank/DDBJ whole genome shotgun (WGS) entry which is preliminary data.</text>
</comment>
<protein>
    <recommendedName>
        <fullName evidence="4">DUF3139 domain-containing protein</fullName>
    </recommendedName>
</protein>
<organism evidence="2 3">
    <name type="scientific">Thalassobacillus hwangdonensis</name>
    <dbReference type="NCBI Taxonomy" id="546108"/>
    <lineage>
        <taxon>Bacteria</taxon>
        <taxon>Bacillati</taxon>
        <taxon>Bacillota</taxon>
        <taxon>Bacilli</taxon>
        <taxon>Bacillales</taxon>
        <taxon>Bacillaceae</taxon>
        <taxon>Thalassobacillus</taxon>
    </lineage>
</organism>
<reference evidence="3" key="1">
    <citation type="journal article" date="2019" name="Int. J. Syst. Evol. Microbiol.">
        <title>The Global Catalogue of Microorganisms (GCM) 10K type strain sequencing project: providing services to taxonomists for standard genome sequencing and annotation.</title>
        <authorList>
            <consortium name="The Broad Institute Genomics Platform"/>
            <consortium name="The Broad Institute Genome Sequencing Center for Infectious Disease"/>
            <person name="Wu L."/>
            <person name="Ma J."/>
        </authorList>
    </citation>
    <scope>NUCLEOTIDE SEQUENCE [LARGE SCALE GENOMIC DNA]</scope>
    <source>
        <strain evidence="3">CCUG 56607</strain>
    </source>
</reference>
<keyword evidence="1" id="KW-0472">Membrane</keyword>
<accession>A0ABW3L0R1</accession>
<keyword evidence="3" id="KW-1185">Reference proteome</keyword>
<evidence type="ECO:0000313" key="3">
    <source>
        <dbReference type="Proteomes" id="UP001596990"/>
    </source>
</evidence>
<evidence type="ECO:0000256" key="1">
    <source>
        <dbReference type="SAM" id="Phobius"/>
    </source>
</evidence>
<dbReference type="Proteomes" id="UP001596990">
    <property type="component" value="Unassembled WGS sequence"/>
</dbReference>
<feature type="transmembrane region" description="Helical" evidence="1">
    <location>
        <begin position="12"/>
        <end position="30"/>
    </location>
</feature>